<evidence type="ECO:0000313" key="1">
    <source>
        <dbReference type="EMBL" id="OQR76757.1"/>
    </source>
</evidence>
<proteinExistence type="predicted"/>
<accession>A0A1V9XTD7</accession>
<protein>
    <submittedName>
        <fullName evidence="1">tRNA-splicing ligase RtcB-like</fullName>
    </submittedName>
</protein>
<keyword evidence="2" id="KW-1185">Reference proteome</keyword>
<dbReference type="InParanoid" id="A0A1V9XTD7"/>
<organism evidence="1 2">
    <name type="scientific">Tropilaelaps mercedesae</name>
    <dbReference type="NCBI Taxonomy" id="418985"/>
    <lineage>
        <taxon>Eukaryota</taxon>
        <taxon>Metazoa</taxon>
        <taxon>Ecdysozoa</taxon>
        <taxon>Arthropoda</taxon>
        <taxon>Chelicerata</taxon>
        <taxon>Arachnida</taxon>
        <taxon>Acari</taxon>
        <taxon>Parasitiformes</taxon>
        <taxon>Mesostigmata</taxon>
        <taxon>Gamasina</taxon>
        <taxon>Dermanyssoidea</taxon>
        <taxon>Laelapidae</taxon>
        <taxon>Tropilaelaps</taxon>
    </lineage>
</organism>
<reference evidence="1 2" key="1">
    <citation type="journal article" date="2017" name="Gigascience">
        <title>Draft genome of the honey bee ectoparasitic mite, Tropilaelaps mercedesae, is shaped by the parasitic life history.</title>
        <authorList>
            <person name="Dong X."/>
            <person name="Armstrong S.D."/>
            <person name="Xia D."/>
            <person name="Makepeace B.L."/>
            <person name="Darby A.C."/>
            <person name="Kadowaki T."/>
        </authorList>
    </citation>
    <scope>NUCLEOTIDE SEQUENCE [LARGE SCALE GENOMIC DNA]</scope>
    <source>
        <strain evidence="1">Wuxi-XJTLU</strain>
    </source>
</reference>
<name>A0A1V9XTD7_9ACAR</name>
<dbReference type="OrthoDB" id="10249697at2759"/>
<dbReference type="GO" id="GO:0016874">
    <property type="term" value="F:ligase activity"/>
    <property type="evidence" value="ECO:0007669"/>
    <property type="project" value="UniProtKB-KW"/>
</dbReference>
<dbReference type="Gene3D" id="3.90.1860.10">
    <property type="entry name" value="tRNA-splicing ligase RtcB"/>
    <property type="match status" value="1"/>
</dbReference>
<evidence type="ECO:0000313" key="2">
    <source>
        <dbReference type="Proteomes" id="UP000192247"/>
    </source>
</evidence>
<sequence length="51" mass="6251">MVRSYDEELKFLEKVDPISWKIKRGFVNNMKVDGLFYVNDHLEKLMFEELR</sequence>
<dbReference type="AlphaFoldDB" id="A0A1V9XTD7"/>
<feature type="non-terminal residue" evidence="1">
    <location>
        <position position="51"/>
    </location>
</feature>
<dbReference type="GO" id="GO:0006396">
    <property type="term" value="P:RNA processing"/>
    <property type="evidence" value="ECO:0007669"/>
    <property type="project" value="InterPro"/>
</dbReference>
<dbReference type="Proteomes" id="UP000192247">
    <property type="component" value="Unassembled WGS sequence"/>
</dbReference>
<comment type="caution">
    <text evidence="1">The sequence shown here is derived from an EMBL/GenBank/DDBJ whole genome shotgun (WGS) entry which is preliminary data.</text>
</comment>
<gene>
    <name evidence="1" type="ORF">BIW11_07575</name>
</gene>
<dbReference type="InterPro" id="IPR036025">
    <property type="entry name" value="RtcB-like_sf"/>
</dbReference>
<keyword evidence="1" id="KW-0436">Ligase</keyword>
<dbReference type="EMBL" id="MNPL01004427">
    <property type="protein sequence ID" value="OQR76757.1"/>
    <property type="molecule type" value="Genomic_DNA"/>
</dbReference>
<dbReference type="STRING" id="418985.A0A1V9XTD7"/>